<reference evidence="2 3" key="1">
    <citation type="submission" date="2023-06" db="EMBL/GenBank/DDBJ databases">
        <title>Aquibacillus rhizosphaerae LR5S19.</title>
        <authorList>
            <person name="Sun J.-Q."/>
        </authorList>
    </citation>
    <scope>NUCLEOTIDE SEQUENCE [LARGE SCALE GENOMIC DNA]</scope>
    <source>
        <strain evidence="2 3">LR5S19</strain>
    </source>
</reference>
<keyword evidence="1" id="KW-0812">Transmembrane</keyword>
<keyword evidence="1" id="KW-1133">Transmembrane helix</keyword>
<organism evidence="2 3">
    <name type="scientific">Aquibacillus rhizosphaerae</name>
    <dbReference type="NCBI Taxonomy" id="3051431"/>
    <lineage>
        <taxon>Bacteria</taxon>
        <taxon>Bacillati</taxon>
        <taxon>Bacillota</taxon>
        <taxon>Bacilli</taxon>
        <taxon>Bacillales</taxon>
        <taxon>Bacillaceae</taxon>
        <taxon>Aquibacillus</taxon>
    </lineage>
</organism>
<dbReference type="Proteomes" id="UP001235343">
    <property type="component" value="Unassembled WGS sequence"/>
</dbReference>
<gene>
    <name evidence="2" type="ORF">QQS35_22580</name>
</gene>
<protein>
    <submittedName>
        <fullName evidence="2">Uncharacterized protein</fullName>
    </submittedName>
</protein>
<comment type="caution">
    <text evidence="2">The sequence shown here is derived from an EMBL/GenBank/DDBJ whole genome shotgun (WGS) entry which is preliminary data.</text>
</comment>
<dbReference type="RefSeq" id="WP_285934525.1">
    <property type="nucleotide sequence ID" value="NZ_JASTZU010000063.1"/>
</dbReference>
<accession>A0ABT7LBI5</accession>
<keyword evidence="3" id="KW-1185">Reference proteome</keyword>
<evidence type="ECO:0000313" key="2">
    <source>
        <dbReference type="EMBL" id="MDL4843228.1"/>
    </source>
</evidence>
<evidence type="ECO:0000256" key="1">
    <source>
        <dbReference type="SAM" id="Phobius"/>
    </source>
</evidence>
<keyword evidence="1" id="KW-0472">Membrane</keyword>
<evidence type="ECO:0000313" key="3">
    <source>
        <dbReference type="Proteomes" id="UP001235343"/>
    </source>
</evidence>
<name>A0ABT7LBI5_9BACI</name>
<feature type="transmembrane region" description="Helical" evidence="1">
    <location>
        <begin position="12"/>
        <end position="32"/>
    </location>
</feature>
<proteinExistence type="predicted"/>
<sequence>MKTGKQIKYSGVFMAIGLLVSIVINITLLSRLDQVQNQVNSISEYQYEIINNVNDQTSQIQMAMDEIQREQSWISAINMDLNTEELKDGEAVANFDWQIKELSNNSQVVFNYRLGENENYTAISAEELEKGLFRAKVPIEIDLKPQWDIGLYTDSGQEMSKAELEEQIAEEQSPYDFQYFVSMSNDDVIKSGEVHTENLGYFGTSYYGFLQADVHMEKGNPIISLTSHSGEVSSIYVEEAYLQKYQNQTLIGEQEFESDDLHNSSDIGYKIFNLNEVEQYEDMRFVIKVIYNDGETFEKEVY</sequence>
<dbReference type="EMBL" id="JASTZU010000063">
    <property type="protein sequence ID" value="MDL4843228.1"/>
    <property type="molecule type" value="Genomic_DNA"/>
</dbReference>